<protein>
    <submittedName>
        <fullName evidence="2">Uncharacterized protein</fullName>
    </submittedName>
</protein>
<evidence type="ECO:0000313" key="2">
    <source>
        <dbReference type="EMBL" id="QXL86476.1"/>
    </source>
</evidence>
<evidence type="ECO:0000313" key="3">
    <source>
        <dbReference type="Proteomes" id="UP000693972"/>
    </source>
</evidence>
<name>A0A975TT93_9RHOB</name>
<keyword evidence="1" id="KW-1133">Transmembrane helix</keyword>
<keyword evidence="1" id="KW-0472">Membrane</keyword>
<keyword evidence="1" id="KW-0812">Transmembrane</keyword>
<dbReference type="AlphaFoldDB" id="A0A975TT93"/>
<feature type="transmembrane region" description="Helical" evidence="1">
    <location>
        <begin position="12"/>
        <end position="33"/>
    </location>
</feature>
<dbReference type="RefSeq" id="WP_257893429.1">
    <property type="nucleotide sequence ID" value="NZ_JAIMBW010000001.1"/>
</dbReference>
<evidence type="ECO:0000256" key="1">
    <source>
        <dbReference type="SAM" id="Phobius"/>
    </source>
</evidence>
<reference evidence="2 3" key="1">
    <citation type="submission" date="2021-07" db="EMBL/GenBank/DDBJ databases">
        <title>Karlodiniumbacter phycospheric gen. nov., sp. nov., a phycosphere bacterium isolated from karlodinium veneficum.</title>
        <authorList>
            <person name="Peng Y."/>
            <person name="Jiang L."/>
            <person name="Lee J."/>
        </authorList>
    </citation>
    <scope>NUCLEOTIDE SEQUENCE</scope>
    <source>
        <strain evidence="2 3">N5</strain>
    </source>
</reference>
<dbReference type="EMBL" id="JAIMBW010000001">
    <property type="protein sequence ID" value="MBY4893778.1"/>
    <property type="molecule type" value="Genomic_DNA"/>
</dbReference>
<dbReference type="EMBL" id="CP078073">
    <property type="protein sequence ID" value="QXL86476.1"/>
    <property type="molecule type" value="Genomic_DNA"/>
</dbReference>
<keyword evidence="3" id="KW-1185">Reference proteome</keyword>
<organism evidence="2">
    <name type="scientific">Gymnodinialimonas phycosphaerae</name>
    <dbReference type="NCBI Taxonomy" id="2841589"/>
    <lineage>
        <taxon>Bacteria</taxon>
        <taxon>Pseudomonadati</taxon>
        <taxon>Pseudomonadota</taxon>
        <taxon>Alphaproteobacteria</taxon>
        <taxon>Rhodobacterales</taxon>
        <taxon>Paracoccaceae</taxon>
        <taxon>Gymnodinialimonas</taxon>
    </lineage>
</organism>
<dbReference type="Proteomes" id="UP000693972">
    <property type="component" value="Unassembled WGS sequence"/>
</dbReference>
<feature type="transmembrane region" description="Helical" evidence="1">
    <location>
        <begin position="39"/>
        <end position="59"/>
    </location>
</feature>
<gene>
    <name evidence="2" type="ORF">KUL25_13490</name>
</gene>
<accession>A0A975TT93</accession>
<sequence length="173" mass="18328">MSFFRPEAMAAVARWREVIVAAVIIALGLWIAARPGGMIVTGFGYVLIGLGAVAMVPAVRRARFITGGDGPGVVQIDEGRILFMGPETGGAMALDDLSVLSVRRTRKGDTAWVLADATQLLVIPVDASGADALFDAFAALPGLNLDRLIASVQSRAEGSQRLWARDRPQALTR</sequence>
<proteinExistence type="predicted"/>